<evidence type="ECO:0000313" key="3">
    <source>
        <dbReference type="Proteomes" id="UP000789759"/>
    </source>
</evidence>
<name>A0A9N9PC77_9GLOM</name>
<dbReference type="EMBL" id="CAJVQA010035167">
    <property type="protein sequence ID" value="CAG8806782.1"/>
    <property type="molecule type" value="Genomic_DNA"/>
</dbReference>
<protein>
    <submittedName>
        <fullName evidence="2">9837_t:CDS:1</fullName>
    </submittedName>
</protein>
<dbReference type="AlphaFoldDB" id="A0A9N9PC77"/>
<keyword evidence="3" id="KW-1185">Reference proteome</keyword>
<evidence type="ECO:0000313" key="2">
    <source>
        <dbReference type="EMBL" id="CAG8806782.1"/>
    </source>
</evidence>
<feature type="non-terminal residue" evidence="2">
    <location>
        <position position="54"/>
    </location>
</feature>
<keyword evidence="1" id="KW-0472">Membrane</keyword>
<keyword evidence="1" id="KW-1133">Transmembrane helix</keyword>
<gene>
    <name evidence="2" type="ORF">CPELLU_LOCUS18235</name>
</gene>
<proteinExistence type="predicted"/>
<accession>A0A9N9PC77</accession>
<keyword evidence="1" id="KW-0812">Transmembrane</keyword>
<evidence type="ECO:0000256" key="1">
    <source>
        <dbReference type="SAM" id="Phobius"/>
    </source>
</evidence>
<organism evidence="2 3">
    <name type="scientific">Cetraspora pellucida</name>
    <dbReference type="NCBI Taxonomy" id="1433469"/>
    <lineage>
        <taxon>Eukaryota</taxon>
        <taxon>Fungi</taxon>
        <taxon>Fungi incertae sedis</taxon>
        <taxon>Mucoromycota</taxon>
        <taxon>Glomeromycotina</taxon>
        <taxon>Glomeromycetes</taxon>
        <taxon>Diversisporales</taxon>
        <taxon>Gigasporaceae</taxon>
        <taxon>Cetraspora</taxon>
    </lineage>
</organism>
<reference evidence="2" key="1">
    <citation type="submission" date="2021-06" db="EMBL/GenBank/DDBJ databases">
        <authorList>
            <person name="Kallberg Y."/>
            <person name="Tangrot J."/>
            <person name="Rosling A."/>
        </authorList>
    </citation>
    <scope>NUCLEOTIDE SEQUENCE</scope>
    <source>
        <strain evidence="2">FL966</strain>
    </source>
</reference>
<dbReference type="Proteomes" id="UP000789759">
    <property type="component" value="Unassembled WGS sequence"/>
</dbReference>
<comment type="caution">
    <text evidence="2">The sequence shown here is derived from an EMBL/GenBank/DDBJ whole genome shotgun (WGS) entry which is preliminary data.</text>
</comment>
<dbReference type="OrthoDB" id="2445000at2759"/>
<feature type="transmembrane region" description="Helical" evidence="1">
    <location>
        <begin position="20"/>
        <end position="37"/>
    </location>
</feature>
<sequence length="54" mass="6060">MLLLKPIYEATKLLSSSSYPTLGDLLIAFCVIIEILIKPQNESDIIKKNITIKI</sequence>